<evidence type="ECO:0000313" key="2">
    <source>
        <dbReference type="Proteomes" id="UP000439903"/>
    </source>
</evidence>
<name>A0A8H4AEX1_GIGMA</name>
<dbReference type="OrthoDB" id="2919105at2759"/>
<sequence>MGTSLRIPEVKLLIKDFAKAVHKRKGYVILVNDKNVFTKEWNGIIDYQIKVPAMSGSTRNTLFQQQNLPVRNAQENSFRELLCEKSV</sequence>
<evidence type="ECO:0000313" key="1">
    <source>
        <dbReference type="EMBL" id="KAF0487813.1"/>
    </source>
</evidence>
<dbReference type="AlphaFoldDB" id="A0A8H4AEX1"/>
<accession>A0A8H4AEX1</accession>
<reference evidence="1 2" key="1">
    <citation type="journal article" date="2019" name="Environ. Microbiol.">
        <title>At the nexus of three kingdoms: the genome of the mycorrhizal fungus Gigaspora margarita provides insights into plant, endobacterial and fungal interactions.</title>
        <authorList>
            <person name="Venice F."/>
            <person name="Ghignone S."/>
            <person name="Salvioli di Fossalunga A."/>
            <person name="Amselem J."/>
            <person name="Novero M."/>
            <person name="Xianan X."/>
            <person name="Sedzielewska Toro K."/>
            <person name="Morin E."/>
            <person name="Lipzen A."/>
            <person name="Grigoriev I.V."/>
            <person name="Henrissat B."/>
            <person name="Martin F.M."/>
            <person name="Bonfante P."/>
        </authorList>
    </citation>
    <scope>NUCLEOTIDE SEQUENCE [LARGE SCALE GENOMIC DNA]</scope>
    <source>
        <strain evidence="1 2">BEG34</strain>
    </source>
</reference>
<dbReference type="Proteomes" id="UP000439903">
    <property type="component" value="Unassembled WGS sequence"/>
</dbReference>
<gene>
    <name evidence="1" type="ORF">F8M41_022481</name>
</gene>
<dbReference type="EMBL" id="WTPW01000698">
    <property type="protein sequence ID" value="KAF0487813.1"/>
    <property type="molecule type" value="Genomic_DNA"/>
</dbReference>
<keyword evidence="2" id="KW-1185">Reference proteome</keyword>
<proteinExistence type="predicted"/>
<comment type="caution">
    <text evidence="1">The sequence shown here is derived from an EMBL/GenBank/DDBJ whole genome shotgun (WGS) entry which is preliminary data.</text>
</comment>
<protein>
    <submittedName>
        <fullName evidence="1">DHS-like NAD/FAD-binding domain-containing protein</fullName>
    </submittedName>
</protein>
<organism evidence="1 2">
    <name type="scientific">Gigaspora margarita</name>
    <dbReference type="NCBI Taxonomy" id="4874"/>
    <lineage>
        <taxon>Eukaryota</taxon>
        <taxon>Fungi</taxon>
        <taxon>Fungi incertae sedis</taxon>
        <taxon>Mucoromycota</taxon>
        <taxon>Glomeromycotina</taxon>
        <taxon>Glomeromycetes</taxon>
        <taxon>Diversisporales</taxon>
        <taxon>Gigasporaceae</taxon>
        <taxon>Gigaspora</taxon>
    </lineage>
</organism>